<dbReference type="GO" id="GO:0044550">
    <property type="term" value="P:secondary metabolite biosynthetic process"/>
    <property type="evidence" value="ECO:0007669"/>
    <property type="project" value="TreeGrafter"/>
</dbReference>
<dbReference type="Gene3D" id="3.40.50.12820">
    <property type="match status" value="1"/>
</dbReference>
<comment type="similarity">
    <text evidence="1">Belongs to the ATP-dependent AMP-binding enzyme family.</text>
</comment>
<dbReference type="InterPro" id="IPR000873">
    <property type="entry name" value="AMP-dep_synth/lig_dom"/>
</dbReference>
<evidence type="ECO:0000259" key="4">
    <source>
        <dbReference type="Pfam" id="PF00501"/>
    </source>
</evidence>
<evidence type="ECO:0000256" key="1">
    <source>
        <dbReference type="ARBA" id="ARBA00006432"/>
    </source>
</evidence>
<dbReference type="PANTHER" id="PTHR43352">
    <property type="entry name" value="ACETYL-COA SYNTHETASE"/>
    <property type="match status" value="1"/>
</dbReference>
<evidence type="ECO:0000256" key="3">
    <source>
        <dbReference type="SAM" id="MobiDB-lite"/>
    </source>
</evidence>
<dbReference type="AlphaFoldDB" id="A0A9W6Q2D1"/>
<evidence type="ECO:0000256" key="2">
    <source>
        <dbReference type="ARBA" id="ARBA00022598"/>
    </source>
</evidence>
<feature type="region of interest" description="Disordered" evidence="3">
    <location>
        <begin position="531"/>
        <end position="554"/>
    </location>
</feature>
<sequence length="554" mass="58912">MPEPLLHPNAGPASFNACRYLVDRQVELGHGDRIAVAGPGGTLTYAELAALVERAAAGLRAAGIRPEERLMLFAADGPELLVALLAGMRIGAVPVPVSTMYNGTELAALLRDSRARTLLVSPQFTDAAAEALRAAPEVTSAVLAGGAQLDVPPGVRPISWDELLADGEGHDTAPYDTWDESPAFWLYTSGTTGTPKAAMHRHGSVRHVAETYAAHVLGITRDDRCFSVAKLFFAYGLGNACFFPLSVGAATVLDPARPTPASVAQQVREHEPTLFFAVPTFYAALLAADLPPDTFSSVRLAVSAGEALPAELYRRFTERFGVEVIDGIGSTEALHIFLSNRPGRVRPGTSGTPVPGYDVRVVDEHGDDVPPGVPGDLLVRGASITTGYWCRTDTTRRAFHGEWLRTGDKYVVDDDGYHTCLGRSDDMIKAGGIWVSPTEVEQVLVAHPSVVEAVVVGVPDENGLDKPVACVVAAPGAAVSPDELIALCRERLAAFKRPRHVLFVDAIPKTATGKLRRFAVRETVRERLAEPAAAASSRASSDRPVTADNDIVAT</sequence>
<dbReference type="GO" id="GO:0005524">
    <property type="term" value="F:ATP binding"/>
    <property type="evidence" value="ECO:0007669"/>
    <property type="project" value="InterPro"/>
</dbReference>
<keyword evidence="2 6" id="KW-0436">Ligase</keyword>
<dbReference type="PANTHER" id="PTHR43352:SF1">
    <property type="entry name" value="ANTHRANILATE--COA LIGASE"/>
    <property type="match status" value="1"/>
</dbReference>
<dbReference type="Gene3D" id="3.40.50.980">
    <property type="match status" value="1"/>
</dbReference>
<gene>
    <name evidence="6" type="primary">badA</name>
    <name evidence="6" type="ORF">Arub01_57390</name>
</gene>
<comment type="caution">
    <text evidence="6">The sequence shown here is derived from an EMBL/GenBank/DDBJ whole genome shotgun (WGS) entry which is preliminary data.</text>
</comment>
<proteinExistence type="inferred from homology"/>
<protein>
    <submittedName>
        <fullName evidence="6">Benzoate--CoA ligase</fullName>
    </submittedName>
</protein>
<feature type="compositionally biased region" description="Low complexity" evidence="3">
    <location>
        <begin position="531"/>
        <end position="544"/>
    </location>
</feature>
<dbReference type="Pfam" id="PF13193">
    <property type="entry name" value="AMP-binding_C"/>
    <property type="match status" value="1"/>
</dbReference>
<evidence type="ECO:0000259" key="5">
    <source>
        <dbReference type="Pfam" id="PF13193"/>
    </source>
</evidence>
<feature type="domain" description="AMP-binding enzyme C-terminal" evidence="5">
    <location>
        <begin position="439"/>
        <end position="514"/>
    </location>
</feature>
<dbReference type="InterPro" id="IPR025110">
    <property type="entry name" value="AMP-bd_C"/>
</dbReference>
<keyword evidence="7" id="KW-1185">Reference proteome</keyword>
<dbReference type="Gene3D" id="3.30.300.30">
    <property type="match status" value="1"/>
</dbReference>
<dbReference type="SUPFAM" id="SSF56801">
    <property type="entry name" value="Acetyl-CoA synthetase-like"/>
    <property type="match status" value="1"/>
</dbReference>
<dbReference type="RefSeq" id="WP_083952038.1">
    <property type="nucleotide sequence ID" value="NZ_BSRZ01000025.1"/>
</dbReference>
<feature type="domain" description="AMP-dependent synthetase/ligase" evidence="4">
    <location>
        <begin position="29"/>
        <end position="389"/>
    </location>
</feature>
<dbReference type="GO" id="GO:0016878">
    <property type="term" value="F:acid-thiol ligase activity"/>
    <property type="evidence" value="ECO:0007669"/>
    <property type="project" value="TreeGrafter"/>
</dbReference>
<dbReference type="FunFam" id="3.30.300.30:FF:000008">
    <property type="entry name" value="2,3-dihydroxybenzoate-AMP ligase"/>
    <property type="match status" value="1"/>
</dbReference>
<evidence type="ECO:0000313" key="6">
    <source>
        <dbReference type="EMBL" id="GLW67496.1"/>
    </source>
</evidence>
<evidence type="ECO:0000313" key="7">
    <source>
        <dbReference type="Proteomes" id="UP001165124"/>
    </source>
</evidence>
<dbReference type="Proteomes" id="UP001165124">
    <property type="component" value="Unassembled WGS sequence"/>
</dbReference>
<dbReference type="InterPro" id="IPR045851">
    <property type="entry name" value="AMP-bd_C_sf"/>
</dbReference>
<name>A0A9W6Q2D1_9ACTN</name>
<dbReference type="GO" id="GO:0016405">
    <property type="term" value="F:CoA-ligase activity"/>
    <property type="evidence" value="ECO:0007669"/>
    <property type="project" value="InterPro"/>
</dbReference>
<organism evidence="6 7">
    <name type="scientific">Actinomadura rubrobrunea</name>
    <dbReference type="NCBI Taxonomy" id="115335"/>
    <lineage>
        <taxon>Bacteria</taxon>
        <taxon>Bacillati</taxon>
        <taxon>Actinomycetota</taxon>
        <taxon>Actinomycetes</taxon>
        <taxon>Streptosporangiales</taxon>
        <taxon>Thermomonosporaceae</taxon>
        <taxon>Actinomadura</taxon>
    </lineage>
</organism>
<dbReference type="Pfam" id="PF00501">
    <property type="entry name" value="AMP-binding"/>
    <property type="match status" value="1"/>
</dbReference>
<reference evidence="6" key="1">
    <citation type="submission" date="2023-02" db="EMBL/GenBank/DDBJ databases">
        <title>Actinomadura rubrobrunea NBRC 14622.</title>
        <authorList>
            <person name="Ichikawa N."/>
            <person name="Sato H."/>
            <person name="Tonouchi N."/>
        </authorList>
    </citation>
    <scope>NUCLEOTIDE SEQUENCE</scope>
    <source>
        <strain evidence="6">NBRC 14622</strain>
    </source>
</reference>
<accession>A0A9W6Q2D1</accession>
<dbReference type="NCBIfam" id="TIGR02262">
    <property type="entry name" value="benz_CoA_lig"/>
    <property type="match status" value="1"/>
</dbReference>
<dbReference type="EMBL" id="BSRZ01000025">
    <property type="protein sequence ID" value="GLW67496.1"/>
    <property type="molecule type" value="Genomic_DNA"/>
</dbReference>
<dbReference type="Gene3D" id="2.30.38.10">
    <property type="entry name" value="Luciferase, Domain 3"/>
    <property type="match status" value="1"/>
</dbReference>
<dbReference type="InterPro" id="IPR011957">
    <property type="entry name" value="Benz_CoA_lig"/>
</dbReference>